<evidence type="ECO:0000313" key="4">
    <source>
        <dbReference type="Proteomes" id="UP001595993"/>
    </source>
</evidence>
<dbReference type="InterPro" id="IPR052729">
    <property type="entry name" value="Acyl/Acetyltrans_Enzymes"/>
</dbReference>
<dbReference type="PANTHER" id="PTHR47237">
    <property type="entry name" value="SLL0310 PROTEIN"/>
    <property type="match status" value="1"/>
</dbReference>
<dbReference type="Gene3D" id="3.40.630.30">
    <property type="match status" value="1"/>
</dbReference>
<dbReference type="Pfam" id="PF18014">
    <property type="entry name" value="Acetyltransf_18"/>
    <property type="match status" value="1"/>
</dbReference>
<evidence type="ECO:0000313" key="3">
    <source>
        <dbReference type="EMBL" id="MFC4607522.1"/>
    </source>
</evidence>
<feature type="domain" description="N-acetyltransferase" evidence="2">
    <location>
        <begin position="28"/>
        <end position="159"/>
    </location>
</feature>
<name>A0ABV9G3M1_9ACTN</name>
<dbReference type="EMBL" id="JBHSFE010000007">
    <property type="protein sequence ID" value="MFC4607522.1"/>
    <property type="molecule type" value="Genomic_DNA"/>
</dbReference>
<dbReference type="SUPFAM" id="SSF55729">
    <property type="entry name" value="Acyl-CoA N-acyltransferases (Nat)"/>
    <property type="match status" value="1"/>
</dbReference>
<dbReference type="PROSITE" id="PS51186">
    <property type="entry name" value="GNAT"/>
    <property type="match status" value="1"/>
</dbReference>
<dbReference type="InterPro" id="IPR041496">
    <property type="entry name" value="YitH/HolE_GNAT"/>
</dbReference>
<dbReference type="Proteomes" id="UP001595993">
    <property type="component" value="Unassembled WGS sequence"/>
</dbReference>
<dbReference type="Gene3D" id="3.40.630.90">
    <property type="match status" value="1"/>
</dbReference>
<keyword evidence="4" id="KW-1185">Reference proteome</keyword>
<dbReference type="GO" id="GO:0016746">
    <property type="term" value="F:acyltransferase activity"/>
    <property type="evidence" value="ECO:0007669"/>
    <property type="project" value="UniProtKB-KW"/>
</dbReference>
<evidence type="ECO:0000259" key="2">
    <source>
        <dbReference type="PROSITE" id="PS51186"/>
    </source>
</evidence>
<evidence type="ECO:0000256" key="1">
    <source>
        <dbReference type="SAM" id="MobiDB-lite"/>
    </source>
</evidence>
<protein>
    <submittedName>
        <fullName evidence="3">GNAT family N-acetyltransferase</fullName>
        <ecNumber evidence="3">2.3.1.-</ecNumber>
    </submittedName>
</protein>
<keyword evidence="3" id="KW-0012">Acyltransferase</keyword>
<feature type="region of interest" description="Disordered" evidence="1">
    <location>
        <begin position="1"/>
        <end position="29"/>
    </location>
</feature>
<keyword evidence="3" id="KW-0808">Transferase</keyword>
<proteinExistence type="predicted"/>
<accession>A0ABV9G3M1</accession>
<gene>
    <name evidence="3" type="ORF">ACFO9E_06795</name>
</gene>
<organism evidence="3 4">
    <name type="scientific">Streptomyces maoxianensis</name>
    <dbReference type="NCBI Taxonomy" id="1459942"/>
    <lineage>
        <taxon>Bacteria</taxon>
        <taxon>Bacillati</taxon>
        <taxon>Actinomycetota</taxon>
        <taxon>Actinomycetes</taxon>
        <taxon>Kitasatosporales</taxon>
        <taxon>Streptomycetaceae</taxon>
        <taxon>Streptomyces</taxon>
    </lineage>
</organism>
<dbReference type="InterPro" id="IPR016181">
    <property type="entry name" value="Acyl_CoA_acyltransferase"/>
</dbReference>
<dbReference type="InterPro" id="IPR000182">
    <property type="entry name" value="GNAT_dom"/>
</dbReference>
<dbReference type="EC" id="2.3.1.-" evidence="3"/>
<dbReference type="RefSeq" id="WP_381192533.1">
    <property type="nucleotide sequence ID" value="NZ_JBHSFE010000007.1"/>
</dbReference>
<dbReference type="Pfam" id="PF00583">
    <property type="entry name" value="Acetyltransf_1"/>
    <property type="match status" value="1"/>
</dbReference>
<sequence>MNPLGEAPRPHSTNERAAGNPPGGPGELTVTGASLDEWHQVAEWAAGEGWNPGRGDVACFHPTDPAGFFIGRLGTRPVSAVSIVRYSDRYAFLGYYLVHPDHRGQGIGLATWRAAFPHAGTRTVGLDAVPAQQATYGRAGFKSANDTIRYSGRPERSGTSAAGAGVVPVAPEHIDAIAAYDRQCFPAQRSAFVSRWLTAVGHIAYARLREGRISGYGVIRPALEGLRVGPLFADTPEDAEALFDALTAHAGPEDEVTIDIPETQQAAGALVTARGLEARWHTVRMYTGPVPAVRAERIYGVTTLELG</sequence>
<reference evidence="4" key="1">
    <citation type="journal article" date="2019" name="Int. J. Syst. Evol. Microbiol.">
        <title>The Global Catalogue of Microorganisms (GCM) 10K type strain sequencing project: providing services to taxonomists for standard genome sequencing and annotation.</title>
        <authorList>
            <consortium name="The Broad Institute Genomics Platform"/>
            <consortium name="The Broad Institute Genome Sequencing Center for Infectious Disease"/>
            <person name="Wu L."/>
            <person name="Ma J."/>
        </authorList>
    </citation>
    <scope>NUCLEOTIDE SEQUENCE [LARGE SCALE GENOMIC DNA]</scope>
    <source>
        <strain evidence="4">CGMCC 4.7139</strain>
    </source>
</reference>
<dbReference type="PANTHER" id="PTHR47237:SF1">
    <property type="entry name" value="SLL0310 PROTEIN"/>
    <property type="match status" value="1"/>
</dbReference>
<dbReference type="CDD" id="cd04301">
    <property type="entry name" value="NAT_SF"/>
    <property type="match status" value="1"/>
</dbReference>
<comment type="caution">
    <text evidence="3">The sequence shown here is derived from an EMBL/GenBank/DDBJ whole genome shotgun (WGS) entry which is preliminary data.</text>
</comment>